<name>A0A3M2ZX15_PSEYM</name>
<reference evidence="1 2" key="1">
    <citation type="submission" date="2018-08" db="EMBL/GenBank/DDBJ databases">
        <title>Recombination of ecologically and evolutionarily significant loci maintains genetic cohesion in the Pseudomonas syringae species complex.</title>
        <authorList>
            <person name="Dillon M."/>
            <person name="Thakur S."/>
            <person name="Almeida R.N.D."/>
            <person name="Weir B.S."/>
            <person name="Guttman D.S."/>
        </authorList>
    </citation>
    <scope>NUCLEOTIDE SEQUENCE [LARGE SCALE GENOMIC DNA]</scope>
    <source>
        <strain evidence="1 2">88_10</strain>
    </source>
</reference>
<proteinExistence type="predicted"/>
<evidence type="ECO:0000313" key="2">
    <source>
        <dbReference type="Proteomes" id="UP000282378"/>
    </source>
</evidence>
<dbReference type="EMBL" id="RBNL01001154">
    <property type="protein sequence ID" value="RML92742.1"/>
    <property type="molecule type" value="Genomic_DNA"/>
</dbReference>
<evidence type="ECO:0000313" key="1">
    <source>
        <dbReference type="EMBL" id="RML92742.1"/>
    </source>
</evidence>
<accession>A0A3M2ZX15</accession>
<evidence type="ECO:0008006" key="3">
    <source>
        <dbReference type="Google" id="ProtNLM"/>
    </source>
</evidence>
<organism evidence="1 2">
    <name type="scientific">Pseudomonas syringae pv. maculicola</name>
    <dbReference type="NCBI Taxonomy" id="59511"/>
    <lineage>
        <taxon>Bacteria</taxon>
        <taxon>Pseudomonadati</taxon>
        <taxon>Pseudomonadota</taxon>
        <taxon>Gammaproteobacteria</taxon>
        <taxon>Pseudomonadales</taxon>
        <taxon>Pseudomonadaceae</taxon>
        <taxon>Pseudomonas</taxon>
    </lineage>
</organism>
<protein>
    <recommendedName>
        <fullName evidence="3">ClpB protein</fullName>
    </recommendedName>
</protein>
<dbReference type="AlphaFoldDB" id="A0A3M2ZX15"/>
<comment type="caution">
    <text evidence="1">The sequence shown here is derived from an EMBL/GenBank/DDBJ whole genome shotgun (WGS) entry which is preliminary data.</text>
</comment>
<gene>
    <name evidence="1" type="ORF">APX70_200382</name>
</gene>
<dbReference type="Proteomes" id="UP000282378">
    <property type="component" value="Unassembled WGS sequence"/>
</dbReference>
<sequence>MLESRVTPLIADRLLSAASSGDSVSRAHATLDASGGIVCEFE</sequence>